<proteinExistence type="predicted"/>
<dbReference type="Proteomes" id="UP000318288">
    <property type="component" value="Unassembled WGS sequence"/>
</dbReference>
<dbReference type="EMBL" id="SJPW01000001">
    <property type="protein sequence ID" value="TWU60134.1"/>
    <property type="molecule type" value="Genomic_DNA"/>
</dbReference>
<dbReference type="NCBIfam" id="TIGR02595">
    <property type="entry name" value="PEP_CTERM"/>
    <property type="match status" value="1"/>
</dbReference>
<dbReference type="InterPro" id="IPR013424">
    <property type="entry name" value="Ice-binding_C"/>
</dbReference>
<dbReference type="AlphaFoldDB" id="A0A5C6FK43"/>
<comment type="caution">
    <text evidence="2">The sequence shown here is derived from an EMBL/GenBank/DDBJ whole genome shotgun (WGS) entry which is preliminary data.</text>
</comment>
<keyword evidence="1" id="KW-0732">Signal</keyword>
<evidence type="ECO:0000313" key="3">
    <source>
        <dbReference type="Proteomes" id="UP000318288"/>
    </source>
</evidence>
<evidence type="ECO:0000313" key="2">
    <source>
        <dbReference type="EMBL" id="TWU60134.1"/>
    </source>
</evidence>
<protein>
    <recommendedName>
        <fullName evidence="4">PEP-CTERM protein-sorting domain-containing protein</fullName>
    </recommendedName>
</protein>
<keyword evidence="3" id="KW-1185">Reference proteome</keyword>
<dbReference type="OrthoDB" id="290386at2"/>
<reference evidence="2 3" key="1">
    <citation type="submission" date="2019-02" db="EMBL/GenBank/DDBJ databases">
        <title>Deep-cultivation of Planctomycetes and their phenomic and genomic characterization uncovers novel biology.</title>
        <authorList>
            <person name="Wiegand S."/>
            <person name="Jogler M."/>
            <person name="Boedeker C."/>
            <person name="Pinto D."/>
            <person name="Vollmers J."/>
            <person name="Rivas-Marin E."/>
            <person name="Kohn T."/>
            <person name="Peeters S.H."/>
            <person name="Heuer A."/>
            <person name="Rast P."/>
            <person name="Oberbeckmann S."/>
            <person name="Bunk B."/>
            <person name="Jeske O."/>
            <person name="Meyerdierks A."/>
            <person name="Storesund J.E."/>
            <person name="Kallscheuer N."/>
            <person name="Luecker S."/>
            <person name="Lage O.M."/>
            <person name="Pohl T."/>
            <person name="Merkel B.J."/>
            <person name="Hornburger P."/>
            <person name="Mueller R.-W."/>
            <person name="Bruemmer F."/>
            <person name="Labrenz M."/>
            <person name="Spormann A.M."/>
            <person name="Op Den Camp H."/>
            <person name="Overmann J."/>
            <person name="Amann R."/>
            <person name="Jetten M.S.M."/>
            <person name="Mascher T."/>
            <person name="Medema M.H."/>
            <person name="Devos D.P."/>
            <person name="Kaster A.-K."/>
            <person name="Ovreas L."/>
            <person name="Rohde M."/>
            <person name="Galperin M.Y."/>
            <person name="Jogler C."/>
        </authorList>
    </citation>
    <scope>NUCLEOTIDE SEQUENCE [LARGE SCALE GENOMIC DNA]</scope>
    <source>
        <strain evidence="2 3">Poly51</strain>
    </source>
</reference>
<evidence type="ECO:0008006" key="4">
    <source>
        <dbReference type="Google" id="ProtNLM"/>
    </source>
</evidence>
<name>A0A5C6FK43_9BACT</name>
<sequence precursor="true">MTRHIQAAFLSAALAIAMSATSYAGVVTSVLLDFPTEFSTTRDAINGFGVLGTGSAVHFNLGDYVEQTYGNTGLSNTTGSQWQFSITDFTLDGVLNTFDARINGATVGSFSYTSDGVFGSVHDFDLTYTHAPAINSQIGVMGPDSFFLTLLATSTVPTGSGTWAWNPGGTVTLTGMSSAQAIPEPGSMALLTFATCSLGIAAYRRRKTANGTVC</sequence>
<evidence type="ECO:0000256" key="1">
    <source>
        <dbReference type="SAM" id="SignalP"/>
    </source>
</evidence>
<gene>
    <name evidence="2" type="ORF">Poly51_04080</name>
</gene>
<feature type="signal peptide" evidence="1">
    <location>
        <begin position="1"/>
        <end position="24"/>
    </location>
</feature>
<dbReference type="RefSeq" id="WP_146453693.1">
    <property type="nucleotide sequence ID" value="NZ_SJPW01000001.1"/>
</dbReference>
<organism evidence="2 3">
    <name type="scientific">Rubripirellula tenax</name>
    <dbReference type="NCBI Taxonomy" id="2528015"/>
    <lineage>
        <taxon>Bacteria</taxon>
        <taxon>Pseudomonadati</taxon>
        <taxon>Planctomycetota</taxon>
        <taxon>Planctomycetia</taxon>
        <taxon>Pirellulales</taxon>
        <taxon>Pirellulaceae</taxon>
        <taxon>Rubripirellula</taxon>
    </lineage>
</organism>
<feature type="chain" id="PRO_5023064833" description="PEP-CTERM protein-sorting domain-containing protein" evidence="1">
    <location>
        <begin position="25"/>
        <end position="214"/>
    </location>
</feature>
<accession>A0A5C6FK43</accession>